<keyword evidence="4 7" id="KW-0812">Transmembrane</keyword>
<proteinExistence type="inferred from homology"/>
<dbReference type="EMBL" id="SJPT01000006">
    <property type="protein sequence ID" value="TWU21676.1"/>
    <property type="molecule type" value="Genomic_DNA"/>
</dbReference>
<dbReference type="RefSeq" id="WP_197169323.1">
    <property type="nucleotide sequence ID" value="NZ_SJPT01000006.1"/>
</dbReference>
<feature type="transmembrane region" description="Helical" evidence="7">
    <location>
        <begin position="65"/>
        <end position="86"/>
    </location>
</feature>
<evidence type="ECO:0008006" key="10">
    <source>
        <dbReference type="Google" id="ProtNLM"/>
    </source>
</evidence>
<evidence type="ECO:0000256" key="2">
    <source>
        <dbReference type="ARBA" id="ARBA00005779"/>
    </source>
</evidence>
<dbReference type="Proteomes" id="UP000316304">
    <property type="component" value="Unassembled WGS sequence"/>
</dbReference>
<comment type="caution">
    <text evidence="8">The sequence shown here is derived from an EMBL/GenBank/DDBJ whole genome shotgun (WGS) entry which is preliminary data.</text>
</comment>
<evidence type="ECO:0000256" key="7">
    <source>
        <dbReference type="SAM" id="Phobius"/>
    </source>
</evidence>
<dbReference type="AlphaFoldDB" id="A0A5C6CEF7"/>
<dbReference type="InterPro" id="IPR007140">
    <property type="entry name" value="DUF350"/>
</dbReference>
<evidence type="ECO:0000313" key="8">
    <source>
        <dbReference type="EMBL" id="TWU21676.1"/>
    </source>
</evidence>
<evidence type="ECO:0000256" key="1">
    <source>
        <dbReference type="ARBA" id="ARBA00004651"/>
    </source>
</evidence>
<name>A0A5C6CEF7_9BACT</name>
<evidence type="ECO:0000256" key="6">
    <source>
        <dbReference type="ARBA" id="ARBA00023136"/>
    </source>
</evidence>
<comment type="subcellular location">
    <subcellularLocation>
        <location evidence="1">Cell membrane</location>
        <topology evidence="1">Multi-pass membrane protein</topology>
    </subcellularLocation>
</comment>
<sequence length="87" mass="8988">MSTNSLLLIGAEATESSMSLIGGHLMAAVVFSLVGILVFFVSLLAMDKLTPFSLVHEIVEEHNQALAIILGAIVLGISVIIAAAILG</sequence>
<accession>A0A5C6CEF7</accession>
<evidence type="ECO:0000256" key="5">
    <source>
        <dbReference type="ARBA" id="ARBA00022989"/>
    </source>
</evidence>
<keyword evidence="6 7" id="KW-0472">Membrane</keyword>
<keyword evidence="5 7" id="KW-1133">Transmembrane helix</keyword>
<keyword evidence="3" id="KW-1003">Cell membrane</keyword>
<organism evidence="8 9">
    <name type="scientific">Novipirellula galeiformis</name>
    <dbReference type="NCBI Taxonomy" id="2528004"/>
    <lineage>
        <taxon>Bacteria</taxon>
        <taxon>Pseudomonadati</taxon>
        <taxon>Planctomycetota</taxon>
        <taxon>Planctomycetia</taxon>
        <taxon>Pirellulales</taxon>
        <taxon>Pirellulaceae</taxon>
        <taxon>Novipirellula</taxon>
    </lineage>
</organism>
<keyword evidence="9" id="KW-1185">Reference proteome</keyword>
<feature type="transmembrane region" description="Helical" evidence="7">
    <location>
        <begin position="20"/>
        <end position="44"/>
    </location>
</feature>
<reference evidence="8 9" key="1">
    <citation type="submission" date="2019-02" db="EMBL/GenBank/DDBJ databases">
        <title>Deep-cultivation of Planctomycetes and their phenomic and genomic characterization uncovers novel biology.</title>
        <authorList>
            <person name="Wiegand S."/>
            <person name="Jogler M."/>
            <person name="Boedeker C."/>
            <person name="Pinto D."/>
            <person name="Vollmers J."/>
            <person name="Rivas-Marin E."/>
            <person name="Kohn T."/>
            <person name="Peeters S.H."/>
            <person name="Heuer A."/>
            <person name="Rast P."/>
            <person name="Oberbeckmann S."/>
            <person name="Bunk B."/>
            <person name="Jeske O."/>
            <person name="Meyerdierks A."/>
            <person name="Storesund J.E."/>
            <person name="Kallscheuer N."/>
            <person name="Luecker S."/>
            <person name="Lage O.M."/>
            <person name="Pohl T."/>
            <person name="Merkel B.J."/>
            <person name="Hornburger P."/>
            <person name="Mueller R.-W."/>
            <person name="Bruemmer F."/>
            <person name="Labrenz M."/>
            <person name="Spormann A.M."/>
            <person name="Op Den Camp H."/>
            <person name="Overmann J."/>
            <person name="Amann R."/>
            <person name="Jetten M.S.M."/>
            <person name="Mascher T."/>
            <person name="Medema M.H."/>
            <person name="Devos D.P."/>
            <person name="Kaster A.-K."/>
            <person name="Ovreas L."/>
            <person name="Rohde M."/>
            <person name="Galperin M.Y."/>
            <person name="Jogler C."/>
        </authorList>
    </citation>
    <scope>NUCLEOTIDE SEQUENCE [LARGE SCALE GENOMIC DNA]</scope>
    <source>
        <strain evidence="8 9">Pla52o</strain>
    </source>
</reference>
<protein>
    <recommendedName>
        <fullName evidence="10">DUF350 domain-containing protein</fullName>
    </recommendedName>
</protein>
<evidence type="ECO:0000256" key="3">
    <source>
        <dbReference type="ARBA" id="ARBA00022475"/>
    </source>
</evidence>
<comment type="similarity">
    <text evidence="2">Belongs to the UPF0719 family.</text>
</comment>
<dbReference type="GO" id="GO:0005886">
    <property type="term" value="C:plasma membrane"/>
    <property type="evidence" value="ECO:0007669"/>
    <property type="project" value="UniProtKB-SubCell"/>
</dbReference>
<evidence type="ECO:0000313" key="9">
    <source>
        <dbReference type="Proteomes" id="UP000316304"/>
    </source>
</evidence>
<dbReference type="Pfam" id="PF03994">
    <property type="entry name" value="DUF350"/>
    <property type="match status" value="1"/>
</dbReference>
<evidence type="ECO:0000256" key="4">
    <source>
        <dbReference type="ARBA" id="ARBA00022692"/>
    </source>
</evidence>
<gene>
    <name evidence="8" type="ORF">Pla52o_38630</name>
</gene>